<evidence type="ECO:0008006" key="4">
    <source>
        <dbReference type="Google" id="ProtNLM"/>
    </source>
</evidence>
<accession>A0A8J3Q1H4</accession>
<organism evidence="2 3">
    <name type="scientific">Planotetraspora kaengkrachanensis</name>
    <dbReference type="NCBI Taxonomy" id="575193"/>
    <lineage>
        <taxon>Bacteria</taxon>
        <taxon>Bacillati</taxon>
        <taxon>Actinomycetota</taxon>
        <taxon>Actinomycetes</taxon>
        <taxon>Streptosporangiales</taxon>
        <taxon>Streptosporangiaceae</taxon>
        <taxon>Planotetraspora</taxon>
    </lineage>
</organism>
<comment type="caution">
    <text evidence="2">The sequence shown here is derived from an EMBL/GenBank/DDBJ whole genome shotgun (WGS) entry which is preliminary data.</text>
</comment>
<dbReference type="Proteomes" id="UP000630097">
    <property type="component" value="Unassembled WGS sequence"/>
</dbReference>
<keyword evidence="1" id="KW-1133">Transmembrane helix</keyword>
<reference evidence="2 3" key="1">
    <citation type="submission" date="2021-01" db="EMBL/GenBank/DDBJ databases">
        <title>Whole genome shotgun sequence of Planotetraspora kaengkrachanensis NBRC 104272.</title>
        <authorList>
            <person name="Komaki H."/>
            <person name="Tamura T."/>
        </authorList>
    </citation>
    <scope>NUCLEOTIDE SEQUENCE [LARGE SCALE GENOMIC DNA]</scope>
    <source>
        <strain evidence="2 3">NBRC 104272</strain>
    </source>
</reference>
<evidence type="ECO:0000313" key="2">
    <source>
        <dbReference type="EMBL" id="GIG84873.1"/>
    </source>
</evidence>
<name>A0A8J3Q1H4_9ACTN</name>
<keyword evidence="1" id="KW-0472">Membrane</keyword>
<evidence type="ECO:0000256" key="1">
    <source>
        <dbReference type="SAM" id="Phobius"/>
    </source>
</evidence>
<keyword evidence="3" id="KW-1185">Reference proteome</keyword>
<dbReference type="RefSeq" id="WP_203888136.1">
    <property type="nucleotide sequence ID" value="NZ_BAABHH010000043.1"/>
</dbReference>
<dbReference type="AlphaFoldDB" id="A0A8J3Q1H4"/>
<keyword evidence="1" id="KW-0812">Transmembrane</keyword>
<sequence>MYVYGIATSQEEALFLLLTVLFWVAIFGGVGAALRSKARDRRSRTPEDVLFQRFVAGEIDDDEYRHDREALRRVPHLCGRDGS</sequence>
<protein>
    <recommendedName>
        <fullName evidence="4">SHOCT domain-containing protein</fullName>
    </recommendedName>
</protein>
<proteinExistence type="predicted"/>
<gene>
    <name evidence="2" type="ORF">Pka01_80000</name>
</gene>
<evidence type="ECO:0000313" key="3">
    <source>
        <dbReference type="Proteomes" id="UP000630097"/>
    </source>
</evidence>
<feature type="transmembrane region" description="Helical" evidence="1">
    <location>
        <begin position="13"/>
        <end position="34"/>
    </location>
</feature>
<dbReference type="EMBL" id="BONV01000062">
    <property type="protein sequence ID" value="GIG84873.1"/>
    <property type="molecule type" value="Genomic_DNA"/>
</dbReference>